<gene>
    <name evidence="2" type="ORF">GTZ93_34885</name>
</gene>
<comment type="caution">
    <text evidence="2">The sequence shown here is derived from an EMBL/GenBank/DDBJ whole genome shotgun (WGS) entry which is preliminary data.</text>
</comment>
<dbReference type="Pfam" id="PF07274">
    <property type="entry name" value="DUF1440"/>
    <property type="match status" value="1"/>
</dbReference>
<dbReference type="InterPro" id="IPR009898">
    <property type="entry name" value="DUF1440"/>
</dbReference>
<name>A0A7X4YIF9_9BACT</name>
<dbReference type="AlphaFoldDB" id="A0A7X4YIF9"/>
<organism evidence="2 3">
    <name type="scientific">Corallococcus exiguus</name>
    <dbReference type="NCBI Taxonomy" id="83462"/>
    <lineage>
        <taxon>Bacteria</taxon>
        <taxon>Pseudomonadati</taxon>
        <taxon>Myxococcota</taxon>
        <taxon>Myxococcia</taxon>
        <taxon>Myxococcales</taxon>
        <taxon>Cystobacterineae</taxon>
        <taxon>Myxococcaceae</taxon>
        <taxon>Corallococcus</taxon>
    </lineage>
</organism>
<accession>A0A7X4YIF9</accession>
<dbReference type="EMBL" id="JAAAPK010000012">
    <property type="protein sequence ID" value="NBC44997.1"/>
    <property type="molecule type" value="Genomic_DNA"/>
</dbReference>
<feature type="region of interest" description="Disordered" evidence="1">
    <location>
        <begin position="47"/>
        <end position="76"/>
    </location>
</feature>
<evidence type="ECO:0000313" key="2">
    <source>
        <dbReference type="EMBL" id="NBC44997.1"/>
    </source>
</evidence>
<keyword evidence="3" id="KW-1185">Reference proteome</keyword>
<dbReference type="Proteomes" id="UP000537825">
    <property type="component" value="Unassembled WGS sequence"/>
</dbReference>
<proteinExistence type="predicted"/>
<evidence type="ECO:0000313" key="3">
    <source>
        <dbReference type="Proteomes" id="UP000537825"/>
    </source>
</evidence>
<protein>
    <submittedName>
        <fullName evidence="2">DUF1440 domain-containing protein</fullName>
    </submittedName>
</protein>
<evidence type="ECO:0000256" key="1">
    <source>
        <dbReference type="SAM" id="MobiDB-lite"/>
    </source>
</evidence>
<reference evidence="2 3" key="1">
    <citation type="submission" date="2020-01" db="EMBL/GenBank/DDBJ databases">
        <title>The draft genome sequence of Corallococcus exiguus DSM 14696.</title>
        <authorList>
            <person name="Zhang X."/>
            <person name="Zhu H."/>
        </authorList>
    </citation>
    <scope>NUCLEOTIDE SEQUENCE [LARGE SCALE GENOMIC DNA]</scope>
    <source>
        <strain evidence="2 3">DSM 14696</strain>
    </source>
</reference>
<dbReference type="RefSeq" id="WP_139919731.1">
    <property type="nucleotide sequence ID" value="NZ_CBCSLE010000159.1"/>
</dbReference>
<sequence>MIRWSRLRPFARPEKRSLLQDILMGAAGGALGTFAMNQAQALIARLSESKEQDDSQQEPATEVAARKAAEGAGVKLEGERKKQAGNVVHWSYGTLWGAVHGALHERVPLAGKLFGVGFGLGLFLIGDELAVPLLRLAPPPQKVPAKSHLSALAAHIVYGTTAEGTYRLVRRALA</sequence>